<reference evidence="2 3" key="1">
    <citation type="journal article" date="2014" name="BMC Genomics">
        <title>A genomic perspective on a new bacterial genus and species from the Alcaligenaceae family, Basilea psittacipulmonis.</title>
        <authorList>
            <person name="Whiteson K.L."/>
            <person name="Hernandez D."/>
            <person name="Lazarevic V."/>
            <person name="Gaia N."/>
            <person name="Farinelli L."/>
            <person name="Francois P."/>
            <person name="Pilo P."/>
            <person name="Frey J."/>
            <person name="Schrenzel J."/>
        </authorList>
    </citation>
    <scope>NUCLEOTIDE SEQUENCE [LARGE SCALE GENOMIC DNA]</scope>
    <source>
        <strain evidence="2 3">DSM 24701</strain>
    </source>
</reference>
<dbReference type="HOGENOM" id="CLU_109462_2_1_4"/>
<sequence length="88" mass="10045">MIESETRIKLIQERLQPLEPQVLEIIDDSHLHRGHAGAKNGAGHYRVIVASKKLNNMTVLERQRTVYRLLEDLIPYPIHALSISAKPI</sequence>
<accession>A0A077DDN7</accession>
<dbReference type="PIRSF" id="PIRSF003113">
    <property type="entry name" value="BolA"/>
    <property type="match status" value="1"/>
</dbReference>
<gene>
    <name evidence="2" type="ORF">IX83_06365</name>
</gene>
<evidence type="ECO:0000313" key="3">
    <source>
        <dbReference type="Proteomes" id="UP000028945"/>
    </source>
</evidence>
<dbReference type="GO" id="GO:0016226">
    <property type="term" value="P:iron-sulfur cluster assembly"/>
    <property type="evidence" value="ECO:0007669"/>
    <property type="project" value="TreeGrafter"/>
</dbReference>
<name>A0A077DDN7_9BURK</name>
<evidence type="ECO:0000313" key="2">
    <source>
        <dbReference type="EMBL" id="AIL32985.1"/>
    </source>
</evidence>
<dbReference type="Gene3D" id="3.30.300.90">
    <property type="entry name" value="BolA-like"/>
    <property type="match status" value="1"/>
</dbReference>
<dbReference type="OrthoDB" id="5296536at2"/>
<dbReference type="InterPro" id="IPR036065">
    <property type="entry name" value="BolA-like_sf"/>
</dbReference>
<dbReference type="SUPFAM" id="SSF82657">
    <property type="entry name" value="BolA-like"/>
    <property type="match status" value="1"/>
</dbReference>
<dbReference type="Pfam" id="PF01722">
    <property type="entry name" value="BolA"/>
    <property type="match status" value="1"/>
</dbReference>
<dbReference type="PANTHER" id="PTHR46230:SF3">
    <property type="entry name" value="SUFE-LIKE PROTEIN 1, CHLOROPLASTIC_MITOCHONDRIAL"/>
    <property type="match status" value="1"/>
</dbReference>
<dbReference type="RefSeq" id="WP_038500348.1">
    <property type="nucleotide sequence ID" value="NZ_AFWK01000030.1"/>
</dbReference>
<dbReference type="KEGG" id="bpsi:IX83_06365"/>
<comment type="similarity">
    <text evidence="1">Belongs to the BolA/IbaG family.</text>
</comment>
<dbReference type="STRING" id="1072685.IX83_06365"/>
<dbReference type="eggNOG" id="COG0271">
    <property type="taxonomic scope" value="Bacteria"/>
</dbReference>
<evidence type="ECO:0000256" key="1">
    <source>
        <dbReference type="RuleBase" id="RU003860"/>
    </source>
</evidence>
<keyword evidence="3" id="KW-1185">Reference proteome</keyword>
<organism evidence="2 3">
    <name type="scientific">Basilea psittacipulmonis DSM 24701</name>
    <dbReference type="NCBI Taxonomy" id="1072685"/>
    <lineage>
        <taxon>Bacteria</taxon>
        <taxon>Pseudomonadati</taxon>
        <taxon>Pseudomonadota</taxon>
        <taxon>Betaproteobacteria</taxon>
        <taxon>Burkholderiales</taxon>
        <taxon>Alcaligenaceae</taxon>
        <taxon>Basilea</taxon>
    </lineage>
</organism>
<dbReference type="PANTHER" id="PTHR46230">
    <property type="match status" value="1"/>
</dbReference>
<dbReference type="EMBL" id="CP009238">
    <property type="protein sequence ID" value="AIL32985.1"/>
    <property type="molecule type" value="Genomic_DNA"/>
</dbReference>
<dbReference type="AlphaFoldDB" id="A0A077DDN7"/>
<dbReference type="InterPro" id="IPR002634">
    <property type="entry name" value="BolA"/>
</dbReference>
<dbReference type="Proteomes" id="UP000028945">
    <property type="component" value="Chromosome"/>
</dbReference>
<protein>
    <submittedName>
        <fullName evidence="2">BolA family transcriptional regulator</fullName>
    </submittedName>
</protein>
<proteinExistence type="inferred from homology"/>